<dbReference type="EMBL" id="GL888208">
    <property type="protein sequence ID" value="EGI64903.1"/>
    <property type="molecule type" value="Genomic_DNA"/>
</dbReference>
<protein>
    <submittedName>
        <fullName evidence="1">Uncharacterized protein</fullName>
    </submittedName>
</protein>
<dbReference type="InParanoid" id="F4WLG7"/>
<dbReference type="AlphaFoldDB" id="F4WLG7"/>
<dbReference type="Proteomes" id="UP000007755">
    <property type="component" value="Unassembled WGS sequence"/>
</dbReference>
<proteinExistence type="predicted"/>
<evidence type="ECO:0000313" key="1">
    <source>
        <dbReference type="EMBL" id="EGI64903.1"/>
    </source>
</evidence>
<reference evidence="1" key="1">
    <citation type="submission" date="2011-02" db="EMBL/GenBank/DDBJ databases">
        <title>The genome of the leaf-cutting ant Acromyrmex echinatior suggests key adaptations to social evolution and fungus farming.</title>
        <authorList>
            <person name="Nygaard S."/>
            <person name="Zhang G."/>
        </authorList>
    </citation>
    <scope>NUCLEOTIDE SEQUENCE</scope>
</reference>
<accession>F4WLG7</accession>
<name>F4WLG7_ACREC</name>
<keyword evidence="2" id="KW-1185">Reference proteome</keyword>
<evidence type="ECO:0000313" key="2">
    <source>
        <dbReference type="Proteomes" id="UP000007755"/>
    </source>
</evidence>
<organism evidence="2">
    <name type="scientific">Acromyrmex echinatior</name>
    <name type="common">Panamanian leafcutter ant</name>
    <name type="synonym">Acromyrmex octospinosus echinatior</name>
    <dbReference type="NCBI Taxonomy" id="103372"/>
    <lineage>
        <taxon>Eukaryota</taxon>
        <taxon>Metazoa</taxon>
        <taxon>Ecdysozoa</taxon>
        <taxon>Arthropoda</taxon>
        <taxon>Hexapoda</taxon>
        <taxon>Insecta</taxon>
        <taxon>Pterygota</taxon>
        <taxon>Neoptera</taxon>
        <taxon>Endopterygota</taxon>
        <taxon>Hymenoptera</taxon>
        <taxon>Apocrita</taxon>
        <taxon>Aculeata</taxon>
        <taxon>Formicoidea</taxon>
        <taxon>Formicidae</taxon>
        <taxon>Myrmicinae</taxon>
        <taxon>Acromyrmex</taxon>
    </lineage>
</organism>
<gene>
    <name evidence="1" type="ORF">G5I_06594</name>
</gene>
<sequence length="102" mass="11786">MLVAEDIYDVDRSSHRGLGYKLADHGGNSRNLRNARGSYAGGPSEAEIELFLMYPSWMGYKRCRWRIHDRGRPSSRDEIYGRQADINLTRIQRPMGNDLKDK</sequence>